<reference evidence="1" key="1">
    <citation type="submission" date="2023-08" db="EMBL/GenBank/DDBJ databases">
        <title>A de novo genome assembly of Solanum verrucosum Schlechtendal, a Mexican diploid species geographically isolated from the other diploid A-genome species in potato relatives.</title>
        <authorList>
            <person name="Hosaka K."/>
        </authorList>
    </citation>
    <scope>NUCLEOTIDE SEQUENCE</scope>
    <source>
        <tissue evidence="1">Young leaves</tissue>
    </source>
</reference>
<keyword evidence="2" id="KW-1185">Reference proteome</keyword>
<proteinExistence type="predicted"/>
<sequence>MLRRTIRHSKSGSPINSVICPLVSSITFFLWPSASSSSVTLSDPTLHRGTTQRHANFSFLLPT</sequence>
<dbReference type="AlphaFoldDB" id="A0AAF0ZNU0"/>
<gene>
    <name evidence="1" type="ORF">MTR67_039391</name>
</gene>
<dbReference type="EMBL" id="CP133620">
    <property type="protein sequence ID" value="WMV46006.1"/>
    <property type="molecule type" value="Genomic_DNA"/>
</dbReference>
<evidence type="ECO:0000313" key="1">
    <source>
        <dbReference type="EMBL" id="WMV46006.1"/>
    </source>
</evidence>
<organism evidence="1 2">
    <name type="scientific">Solanum verrucosum</name>
    <dbReference type="NCBI Taxonomy" id="315347"/>
    <lineage>
        <taxon>Eukaryota</taxon>
        <taxon>Viridiplantae</taxon>
        <taxon>Streptophyta</taxon>
        <taxon>Embryophyta</taxon>
        <taxon>Tracheophyta</taxon>
        <taxon>Spermatophyta</taxon>
        <taxon>Magnoliopsida</taxon>
        <taxon>eudicotyledons</taxon>
        <taxon>Gunneridae</taxon>
        <taxon>Pentapetalae</taxon>
        <taxon>asterids</taxon>
        <taxon>lamiids</taxon>
        <taxon>Solanales</taxon>
        <taxon>Solanaceae</taxon>
        <taxon>Solanoideae</taxon>
        <taxon>Solaneae</taxon>
        <taxon>Solanum</taxon>
    </lineage>
</organism>
<accession>A0AAF0ZNU0</accession>
<protein>
    <submittedName>
        <fullName evidence="1">Uncharacterized protein</fullName>
    </submittedName>
</protein>
<evidence type="ECO:0000313" key="2">
    <source>
        <dbReference type="Proteomes" id="UP001234989"/>
    </source>
</evidence>
<name>A0AAF0ZNU0_SOLVR</name>
<dbReference type="Proteomes" id="UP001234989">
    <property type="component" value="Chromosome 9"/>
</dbReference>